<dbReference type="GO" id="GO:0005254">
    <property type="term" value="F:chloride channel activity"/>
    <property type="evidence" value="ECO:0007669"/>
    <property type="project" value="InterPro"/>
</dbReference>
<sequence>MIVPRGRQLMPMLKYVGLPLLLLVLYDLAVVAAYKLLRWEWVAMPHIPLALFGSAIGIIVAFRNQSAYGRWWEARILWGSVVNNSRSWARQVTTGMLSLRGSDTPELKEMQRRMVYLQIAFVHALRQHLRKLEPWAEIAPFLEHGELESLRAEKNVPLALQQLMGKLLLECQTREWIDALQWRAMDESLNDLADAQGGAERIKNTPMPKQYDYFPQLFVHIYCVLLPLALVTNMGWLTPLGSTLVGFIFLALDKIGRDLEDPFENTIYDVPLTSITTTIEVNLRQLLGESELPPATTPIDGVLW</sequence>
<protein>
    <submittedName>
        <fullName evidence="10">Membrane protein</fullName>
    </submittedName>
</protein>
<evidence type="ECO:0000313" key="10">
    <source>
        <dbReference type="EMBL" id="MBB5343674.1"/>
    </source>
</evidence>
<keyword evidence="2" id="KW-0813">Transport</keyword>
<evidence type="ECO:0000256" key="4">
    <source>
        <dbReference type="ARBA" id="ARBA00022692"/>
    </source>
</evidence>
<dbReference type="Pfam" id="PF25539">
    <property type="entry name" value="Bestrophin_2"/>
    <property type="match status" value="1"/>
</dbReference>
<keyword evidence="6" id="KW-0406">Ion transport</keyword>
<accession>A0A7W8J6S3</accession>
<comment type="similarity">
    <text evidence="8">Belongs to the anion channel-forming bestrophin (TC 1.A.46) family.</text>
</comment>
<feature type="transmembrane region" description="Helical" evidence="9">
    <location>
        <begin position="43"/>
        <end position="62"/>
    </location>
</feature>
<keyword evidence="5 9" id="KW-1133">Transmembrane helix</keyword>
<comment type="caution">
    <text evidence="10">The sequence shown here is derived from an EMBL/GenBank/DDBJ whole genome shotgun (WGS) entry which is preliminary data.</text>
</comment>
<keyword evidence="3" id="KW-1003">Cell membrane</keyword>
<evidence type="ECO:0000256" key="2">
    <source>
        <dbReference type="ARBA" id="ARBA00022448"/>
    </source>
</evidence>
<name>A0A7W8J6S3_9BACT</name>
<dbReference type="EMBL" id="JACHDZ010000002">
    <property type="protein sequence ID" value="MBB5343674.1"/>
    <property type="molecule type" value="Genomic_DNA"/>
</dbReference>
<evidence type="ECO:0000313" key="11">
    <source>
        <dbReference type="Proteomes" id="UP000569092"/>
    </source>
</evidence>
<comment type="subcellular location">
    <subcellularLocation>
        <location evidence="1">Cell membrane</location>
        <topology evidence="1">Multi-pass membrane protein</topology>
    </subcellularLocation>
</comment>
<keyword evidence="7 9" id="KW-0472">Membrane</keyword>
<dbReference type="PANTHER" id="PTHR33281">
    <property type="entry name" value="UPF0187 PROTEIN YNEE"/>
    <property type="match status" value="1"/>
</dbReference>
<feature type="transmembrane region" description="Helical" evidence="9">
    <location>
        <begin position="211"/>
        <end position="230"/>
    </location>
</feature>
<dbReference type="AlphaFoldDB" id="A0A7W8J6S3"/>
<dbReference type="PANTHER" id="PTHR33281:SF19">
    <property type="entry name" value="VOLTAGE-DEPENDENT ANION CHANNEL-FORMING PROTEIN YNEE"/>
    <property type="match status" value="1"/>
</dbReference>
<reference evidence="10 11" key="1">
    <citation type="submission" date="2020-08" db="EMBL/GenBank/DDBJ databases">
        <title>Genomic Encyclopedia of Type Strains, Phase IV (KMG-V): Genome sequencing to study the core and pangenomes of soil and plant-associated prokaryotes.</title>
        <authorList>
            <person name="Whitman W."/>
        </authorList>
    </citation>
    <scope>NUCLEOTIDE SEQUENCE [LARGE SCALE GENOMIC DNA]</scope>
    <source>
        <strain evidence="10 11">M8US30</strain>
    </source>
</reference>
<evidence type="ECO:0000256" key="5">
    <source>
        <dbReference type="ARBA" id="ARBA00022989"/>
    </source>
</evidence>
<dbReference type="InterPro" id="IPR044669">
    <property type="entry name" value="YneE/VCCN1/2-like"/>
</dbReference>
<dbReference type="GO" id="GO:0005886">
    <property type="term" value="C:plasma membrane"/>
    <property type="evidence" value="ECO:0007669"/>
    <property type="project" value="UniProtKB-SubCell"/>
</dbReference>
<organism evidence="10 11">
    <name type="scientific">Tunturiibacter lichenicola</name>
    <dbReference type="NCBI Taxonomy" id="2051959"/>
    <lineage>
        <taxon>Bacteria</taxon>
        <taxon>Pseudomonadati</taxon>
        <taxon>Acidobacteriota</taxon>
        <taxon>Terriglobia</taxon>
        <taxon>Terriglobales</taxon>
        <taxon>Acidobacteriaceae</taxon>
        <taxon>Tunturiibacter</taxon>
    </lineage>
</organism>
<evidence type="ECO:0000256" key="3">
    <source>
        <dbReference type="ARBA" id="ARBA00022475"/>
    </source>
</evidence>
<proteinExistence type="inferred from homology"/>
<evidence type="ECO:0000256" key="9">
    <source>
        <dbReference type="SAM" id="Phobius"/>
    </source>
</evidence>
<feature type="transmembrane region" description="Helical" evidence="9">
    <location>
        <begin position="12"/>
        <end position="37"/>
    </location>
</feature>
<gene>
    <name evidence="10" type="ORF">HDF10_001649</name>
</gene>
<evidence type="ECO:0000256" key="8">
    <source>
        <dbReference type="ARBA" id="ARBA00034708"/>
    </source>
</evidence>
<dbReference type="Proteomes" id="UP000569092">
    <property type="component" value="Unassembled WGS sequence"/>
</dbReference>
<keyword evidence="4 9" id="KW-0812">Transmembrane</keyword>
<evidence type="ECO:0000256" key="6">
    <source>
        <dbReference type="ARBA" id="ARBA00023065"/>
    </source>
</evidence>
<evidence type="ECO:0000256" key="1">
    <source>
        <dbReference type="ARBA" id="ARBA00004651"/>
    </source>
</evidence>
<evidence type="ECO:0000256" key="7">
    <source>
        <dbReference type="ARBA" id="ARBA00023136"/>
    </source>
</evidence>